<proteinExistence type="predicted"/>
<keyword evidence="1" id="KW-0409">Iron storage</keyword>
<dbReference type="PANTHER" id="PTHR30295:SF0">
    <property type="entry name" value="BACTERIOFERRITIN"/>
    <property type="match status" value="1"/>
</dbReference>
<organism evidence="4">
    <name type="scientific">marine metagenome</name>
    <dbReference type="NCBI Taxonomy" id="408172"/>
    <lineage>
        <taxon>unclassified sequences</taxon>
        <taxon>metagenomes</taxon>
        <taxon>ecological metagenomes</taxon>
    </lineage>
</organism>
<dbReference type="PANTHER" id="PTHR30295">
    <property type="entry name" value="BACTERIOFERRITIN"/>
    <property type="match status" value="1"/>
</dbReference>
<dbReference type="GO" id="GO:0006879">
    <property type="term" value="P:intracellular iron ion homeostasis"/>
    <property type="evidence" value="ECO:0007669"/>
    <property type="project" value="UniProtKB-KW"/>
</dbReference>
<name>A0A381UI08_9ZZZZ</name>
<dbReference type="Pfam" id="PF00210">
    <property type="entry name" value="Ferritin"/>
    <property type="match status" value="1"/>
</dbReference>
<dbReference type="SUPFAM" id="SSF47240">
    <property type="entry name" value="Ferritin-like"/>
    <property type="match status" value="1"/>
</dbReference>
<sequence length="132" mass="14966">MKQFDEKKICEILNSIMEYELAGVVRYTHSSLMVTGPHRIPIVAFLQGQANESLLHAQQAGELLTGLEGHPSQKITPIEESNKHSIKDILEESLEHEVHALNLYKSLLDLVENASVYLEEYARTMIGQEEQH</sequence>
<accession>A0A381UI08</accession>
<dbReference type="GO" id="GO:0004322">
    <property type="term" value="F:ferroxidase activity"/>
    <property type="evidence" value="ECO:0007669"/>
    <property type="project" value="TreeGrafter"/>
</dbReference>
<dbReference type="InterPro" id="IPR009078">
    <property type="entry name" value="Ferritin-like_SF"/>
</dbReference>
<dbReference type="Gene3D" id="1.20.1260.10">
    <property type="match status" value="1"/>
</dbReference>
<dbReference type="InterPro" id="IPR012347">
    <property type="entry name" value="Ferritin-like"/>
</dbReference>
<evidence type="ECO:0000256" key="2">
    <source>
        <dbReference type="ARBA" id="ARBA00023004"/>
    </source>
</evidence>
<dbReference type="GO" id="GO:0020037">
    <property type="term" value="F:heme binding"/>
    <property type="evidence" value="ECO:0007669"/>
    <property type="project" value="TreeGrafter"/>
</dbReference>
<reference evidence="4" key="1">
    <citation type="submission" date="2018-05" db="EMBL/GenBank/DDBJ databases">
        <authorList>
            <person name="Lanie J.A."/>
            <person name="Ng W.-L."/>
            <person name="Kazmierczak K.M."/>
            <person name="Andrzejewski T.M."/>
            <person name="Davidsen T.M."/>
            <person name="Wayne K.J."/>
            <person name="Tettelin H."/>
            <person name="Glass J.I."/>
            <person name="Rusch D."/>
            <person name="Podicherti R."/>
            <person name="Tsui H.-C.T."/>
            <person name="Winkler M.E."/>
        </authorList>
    </citation>
    <scope>NUCLEOTIDE SEQUENCE</scope>
</reference>
<dbReference type="GO" id="GO:0005829">
    <property type="term" value="C:cytosol"/>
    <property type="evidence" value="ECO:0007669"/>
    <property type="project" value="TreeGrafter"/>
</dbReference>
<dbReference type="GO" id="GO:0008199">
    <property type="term" value="F:ferric iron binding"/>
    <property type="evidence" value="ECO:0007669"/>
    <property type="project" value="InterPro"/>
</dbReference>
<evidence type="ECO:0000256" key="1">
    <source>
        <dbReference type="ARBA" id="ARBA00022434"/>
    </source>
</evidence>
<feature type="non-terminal residue" evidence="4">
    <location>
        <position position="132"/>
    </location>
</feature>
<gene>
    <name evidence="4" type="ORF">METZ01_LOCUS79841</name>
</gene>
<keyword evidence="2" id="KW-0408">Iron</keyword>
<evidence type="ECO:0000313" key="4">
    <source>
        <dbReference type="EMBL" id="SVA26987.1"/>
    </source>
</evidence>
<dbReference type="PROSITE" id="PS50905">
    <property type="entry name" value="FERRITIN_LIKE"/>
    <property type="match status" value="1"/>
</dbReference>
<feature type="domain" description="Ferritin-like diiron" evidence="3">
    <location>
        <begin position="3"/>
        <end position="132"/>
    </location>
</feature>
<dbReference type="EMBL" id="UINC01006347">
    <property type="protein sequence ID" value="SVA26987.1"/>
    <property type="molecule type" value="Genomic_DNA"/>
</dbReference>
<dbReference type="AlphaFoldDB" id="A0A381UI08"/>
<evidence type="ECO:0000259" key="3">
    <source>
        <dbReference type="PROSITE" id="PS50905"/>
    </source>
</evidence>
<dbReference type="CDD" id="cd00657">
    <property type="entry name" value="Ferritin_like"/>
    <property type="match status" value="1"/>
</dbReference>
<dbReference type="InterPro" id="IPR009040">
    <property type="entry name" value="Ferritin-like_diiron"/>
</dbReference>
<protein>
    <recommendedName>
        <fullName evidence="3">Ferritin-like diiron domain-containing protein</fullName>
    </recommendedName>
</protein>
<dbReference type="InterPro" id="IPR008331">
    <property type="entry name" value="Ferritin_DPS_dom"/>
</dbReference>